<feature type="compositionally biased region" description="Polar residues" evidence="1">
    <location>
        <begin position="327"/>
        <end position="337"/>
    </location>
</feature>
<feature type="compositionally biased region" description="Polar residues" evidence="1">
    <location>
        <begin position="449"/>
        <end position="459"/>
    </location>
</feature>
<protein>
    <submittedName>
        <fullName evidence="2">Uncharacterized protein</fullName>
    </submittedName>
</protein>
<dbReference type="OrthoDB" id="5407458at2759"/>
<evidence type="ECO:0000313" key="3">
    <source>
        <dbReference type="Proteomes" id="UP000799440"/>
    </source>
</evidence>
<feature type="compositionally biased region" description="Polar residues" evidence="1">
    <location>
        <begin position="661"/>
        <end position="670"/>
    </location>
</feature>
<feature type="compositionally biased region" description="Polar residues" evidence="1">
    <location>
        <begin position="228"/>
        <end position="241"/>
    </location>
</feature>
<sequence length="721" mass="80354">MAGVRKMHQATVEEYHSTDESDRDILVDEKARRSPATPGQANVAAKRSQTSDLGKDKTPAAEKVINIDLQSDSGYSSHTAATMSSADSAPSAKAQSPPAAPVAPTPTPSADPPAKRRPTLSREDRHSSNSSPRKPLTRSGSMSQSRPSRERQSSTTCKDPHCTECPASRGRRAPRPSPLDSGLDISYPPFDDVRSQHSDPNPVSSYLTPQTPTYTRQSDPYRDGTALVQPNRTRRSSSTARPMSYAGEAPPGHPYNGWSHPGMLASYQSPPLDVPVHGMPPSMSAYHQMAAYNAMMGTTPPNFHQMPMTPGYDMQPGYDMHRPPMPTRNSSSFSTRRPVSEIYGQPILNQDTAKLPSARYAPAPEDKPSKKKVTQSRFDTDSESSEEEVYEKAIMGPPPRPKASHHRQPSSRELTSSKAERRMSQSLALEPPRRDRERERDRESRLSRTTTAPARSKSITRVRPALVQHPKAQSALETSRNAQLVVESSGRRRSYQHYEKQYRSEKRRSRMYEDDGGVALEPQRRQRTDPTLGKDDLRDVENEIEAYQQRTRGSATPFNEQVHKEAKRGSRLIAGPADAKSSRSRGSDKASRVSQSNRTTVTNGGTGEIRLRVDASAPLSLQLNGDMEGRNISIEPTEDGMANIIIGERETSYRSERGSIYGTSGRSSVSRSERPDRPRRTHDEQSIKTSRSSLTRRERDREEPRPLARSEKRYYDEGRRF</sequence>
<feature type="compositionally biased region" description="Basic and acidic residues" evidence="1">
    <location>
        <begin position="695"/>
        <end position="721"/>
    </location>
</feature>
<feature type="compositionally biased region" description="Low complexity" evidence="1">
    <location>
        <begin position="84"/>
        <end position="97"/>
    </location>
</feature>
<organism evidence="2 3">
    <name type="scientific">Sporormia fimetaria CBS 119925</name>
    <dbReference type="NCBI Taxonomy" id="1340428"/>
    <lineage>
        <taxon>Eukaryota</taxon>
        <taxon>Fungi</taxon>
        <taxon>Dikarya</taxon>
        <taxon>Ascomycota</taxon>
        <taxon>Pezizomycotina</taxon>
        <taxon>Dothideomycetes</taxon>
        <taxon>Pleosporomycetidae</taxon>
        <taxon>Pleosporales</taxon>
        <taxon>Sporormiaceae</taxon>
        <taxon>Sporormia</taxon>
    </lineage>
</organism>
<feature type="compositionally biased region" description="Pro residues" evidence="1">
    <location>
        <begin position="98"/>
        <end position="111"/>
    </location>
</feature>
<accession>A0A6A6VED3</accession>
<feature type="compositionally biased region" description="Basic and acidic residues" evidence="1">
    <location>
        <begin position="671"/>
        <end position="686"/>
    </location>
</feature>
<dbReference type="AlphaFoldDB" id="A0A6A6VED3"/>
<gene>
    <name evidence="2" type="ORF">M011DRAFT_525768</name>
</gene>
<feature type="region of interest" description="Disordered" evidence="1">
    <location>
        <begin position="651"/>
        <end position="721"/>
    </location>
</feature>
<feature type="region of interest" description="Disordered" evidence="1">
    <location>
        <begin position="1"/>
        <end position="248"/>
    </location>
</feature>
<feature type="compositionally biased region" description="Polar residues" evidence="1">
    <location>
        <begin position="548"/>
        <end position="559"/>
    </location>
</feature>
<feature type="compositionally biased region" description="Basic and acidic residues" evidence="1">
    <location>
        <begin position="431"/>
        <end position="446"/>
    </location>
</feature>
<feature type="compositionally biased region" description="Polar residues" evidence="1">
    <location>
        <begin position="68"/>
        <end position="83"/>
    </location>
</feature>
<dbReference type="EMBL" id="MU006570">
    <property type="protein sequence ID" value="KAF2748084.1"/>
    <property type="molecule type" value="Genomic_DNA"/>
</dbReference>
<proteinExistence type="predicted"/>
<evidence type="ECO:0000256" key="1">
    <source>
        <dbReference type="SAM" id="MobiDB-lite"/>
    </source>
</evidence>
<feature type="compositionally biased region" description="Polar residues" evidence="1">
    <location>
        <begin position="592"/>
        <end position="603"/>
    </location>
</feature>
<dbReference type="Proteomes" id="UP000799440">
    <property type="component" value="Unassembled WGS sequence"/>
</dbReference>
<name>A0A6A6VED3_9PLEO</name>
<evidence type="ECO:0000313" key="2">
    <source>
        <dbReference type="EMBL" id="KAF2748084.1"/>
    </source>
</evidence>
<feature type="compositionally biased region" description="Polar residues" evidence="1">
    <location>
        <begin position="198"/>
        <end position="218"/>
    </location>
</feature>
<reference evidence="2" key="1">
    <citation type="journal article" date="2020" name="Stud. Mycol.">
        <title>101 Dothideomycetes genomes: a test case for predicting lifestyles and emergence of pathogens.</title>
        <authorList>
            <person name="Haridas S."/>
            <person name="Albert R."/>
            <person name="Binder M."/>
            <person name="Bloem J."/>
            <person name="Labutti K."/>
            <person name="Salamov A."/>
            <person name="Andreopoulos B."/>
            <person name="Baker S."/>
            <person name="Barry K."/>
            <person name="Bills G."/>
            <person name="Bluhm B."/>
            <person name="Cannon C."/>
            <person name="Castanera R."/>
            <person name="Culley D."/>
            <person name="Daum C."/>
            <person name="Ezra D."/>
            <person name="Gonzalez J."/>
            <person name="Henrissat B."/>
            <person name="Kuo A."/>
            <person name="Liang C."/>
            <person name="Lipzen A."/>
            <person name="Lutzoni F."/>
            <person name="Magnuson J."/>
            <person name="Mondo S."/>
            <person name="Nolan M."/>
            <person name="Ohm R."/>
            <person name="Pangilinan J."/>
            <person name="Park H.-J."/>
            <person name="Ramirez L."/>
            <person name="Alfaro M."/>
            <person name="Sun H."/>
            <person name="Tritt A."/>
            <person name="Yoshinaga Y."/>
            <person name="Zwiers L.-H."/>
            <person name="Turgeon B."/>
            <person name="Goodwin S."/>
            <person name="Spatafora J."/>
            <person name="Crous P."/>
            <person name="Grigoriev I."/>
        </authorList>
    </citation>
    <scope>NUCLEOTIDE SEQUENCE</scope>
    <source>
        <strain evidence="2">CBS 119925</strain>
    </source>
</reference>
<keyword evidence="3" id="KW-1185">Reference proteome</keyword>
<feature type="region of interest" description="Disordered" evidence="1">
    <location>
        <begin position="315"/>
        <end position="608"/>
    </location>
</feature>
<feature type="compositionally biased region" description="Basic and acidic residues" evidence="1">
    <location>
        <begin position="147"/>
        <end position="162"/>
    </location>
</feature>
<feature type="compositionally biased region" description="Basic and acidic residues" evidence="1">
    <location>
        <begin position="11"/>
        <end position="32"/>
    </location>
</feature>
<feature type="compositionally biased region" description="Basic and acidic residues" evidence="1">
    <location>
        <begin position="522"/>
        <end position="541"/>
    </location>
</feature>